<keyword evidence="2" id="KW-1185">Reference proteome</keyword>
<reference evidence="3" key="1">
    <citation type="submission" date="2022-11" db="UniProtKB">
        <authorList>
            <consortium name="WormBaseParasite"/>
        </authorList>
    </citation>
    <scope>IDENTIFICATION</scope>
</reference>
<protein>
    <submittedName>
        <fullName evidence="3">Candidate secreted effector</fullName>
    </submittedName>
</protein>
<dbReference type="WBParaSite" id="Minc3s04821g37066">
    <property type="protein sequence ID" value="Minc3s04821g37066"/>
    <property type="gene ID" value="Minc3s04821g37066"/>
</dbReference>
<evidence type="ECO:0000313" key="2">
    <source>
        <dbReference type="Proteomes" id="UP000887563"/>
    </source>
</evidence>
<evidence type="ECO:0000313" key="3">
    <source>
        <dbReference type="WBParaSite" id="Minc3s04821g37066"/>
    </source>
</evidence>
<dbReference type="Proteomes" id="UP000887563">
    <property type="component" value="Unplaced"/>
</dbReference>
<accession>A0A914NFJ6</accession>
<name>A0A914NFJ6_MELIC</name>
<feature type="region of interest" description="Disordered" evidence="1">
    <location>
        <begin position="62"/>
        <end position="89"/>
    </location>
</feature>
<sequence>MNKVGKHLEWIWAQIGGRINEENVDGEDYDNEEIEECNDNQKEEDNQKENSYDQELFENEEQFKENKEGKEEILQQEPNEQKFPSEEEFPNNNIEIKQFKMPEIRIKSNVDFSIPSLIEEEKSYELRELEEIEEIELNCRKDILFLIWNFFIKVGE</sequence>
<dbReference type="AlphaFoldDB" id="A0A914NFJ6"/>
<evidence type="ECO:0000256" key="1">
    <source>
        <dbReference type="SAM" id="MobiDB-lite"/>
    </source>
</evidence>
<proteinExistence type="predicted"/>
<feature type="compositionally biased region" description="Basic and acidic residues" evidence="1">
    <location>
        <begin position="62"/>
        <end position="85"/>
    </location>
</feature>
<organism evidence="2 3">
    <name type="scientific">Meloidogyne incognita</name>
    <name type="common">Southern root-knot nematode worm</name>
    <name type="synonym">Oxyuris incognita</name>
    <dbReference type="NCBI Taxonomy" id="6306"/>
    <lineage>
        <taxon>Eukaryota</taxon>
        <taxon>Metazoa</taxon>
        <taxon>Ecdysozoa</taxon>
        <taxon>Nematoda</taxon>
        <taxon>Chromadorea</taxon>
        <taxon>Rhabditida</taxon>
        <taxon>Tylenchina</taxon>
        <taxon>Tylenchomorpha</taxon>
        <taxon>Tylenchoidea</taxon>
        <taxon>Meloidogynidae</taxon>
        <taxon>Meloidogyninae</taxon>
        <taxon>Meloidogyne</taxon>
        <taxon>Meloidogyne incognita group</taxon>
    </lineage>
</organism>